<dbReference type="EMBL" id="DNZF01000140">
    <property type="protein sequence ID" value="HBK53534.1"/>
    <property type="molecule type" value="Genomic_DNA"/>
</dbReference>
<reference evidence="1 2" key="1">
    <citation type="journal article" date="2018" name="Nat. Biotechnol.">
        <title>A standardized bacterial taxonomy based on genome phylogeny substantially revises the tree of life.</title>
        <authorList>
            <person name="Parks D.H."/>
            <person name="Chuvochina M."/>
            <person name="Waite D.W."/>
            <person name="Rinke C."/>
            <person name="Skarshewski A."/>
            <person name="Chaumeil P.A."/>
            <person name="Hugenholtz P."/>
        </authorList>
    </citation>
    <scope>NUCLEOTIDE SEQUENCE [LARGE SCALE GENOMIC DNA]</scope>
    <source>
        <strain evidence="1">UBA10948</strain>
    </source>
</reference>
<evidence type="ECO:0008006" key="3">
    <source>
        <dbReference type="Google" id="ProtNLM"/>
    </source>
</evidence>
<protein>
    <recommendedName>
        <fullName evidence="3">Flagellar protein FlaG</fullName>
    </recommendedName>
</protein>
<organism evidence="1 2">
    <name type="scientific">Syntrophomonas wolfei</name>
    <dbReference type="NCBI Taxonomy" id="863"/>
    <lineage>
        <taxon>Bacteria</taxon>
        <taxon>Bacillati</taxon>
        <taxon>Bacillota</taxon>
        <taxon>Clostridia</taxon>
        <taxon>Eubacteriales</taxon>
        <taxon>Syntrophomonadaceae</taxon>
        <taxon>Syntrophomonas</taxon>
    </lineage>
</organism>
<dbReference type="Gene3D" id="3.30.160.170">
    <property type="entry name" value="FlaG-like"/>
    <property type="match status" value="1"/>
</dbReference>
<name>A0A354YWF9_9FIRM</name>
<sequence>MKMIAQAKISLEEVKQGSLERLYVVNSKKKDEEKSKQENHPSLSLVPINNKPDKKDWLTALNESNKLLVLSKYHLQFRIDKDSERIQVKLIDDETKEVIREIPPEQMLRLSALIKERIETYCKLLGIFVDEVA</sequence>
<accession>A0A354YWF9</accession>
<comment type="caution">
    <text evidence="1">The sequence shown here is derived from an EMBL/GenBank/DDBJ whole genome shotgun (WGS) entry which is preliminary data.</text>
</comment>
<evidence type="ECO:0000313" key="1">
    <source>
        <dbReference type="EMBL" id="HBK53534.1"/>
    </source>
</evidence>
<gene>
    <name evidence="1" type="ORF">DDZ44_06335</name>
</gene>
<dbReference type="AlphaFoldDB" id="A0A354YWF9"/>
<dbReference type="STRING" id="378794.GCA_001570625_00154"/>
<dbReference type="PANTHER" id="PTHR37166:SF1">
    <property type="entry name" value="PROTEIN FLAG"/>
    <property type="match status" value="1"/>
</dbReference>
<proteinExistence type="predicted"/>
<dbReference type="Proteomes" id="UP000263273">
    <property type="component" value="Unassembled WGS sequence"/>
</dbReference>
<dbReference type="PANTHER" id="PTHR37166">
    <property type="entry name" value="PROTEIN FLAG"/>
    <property type="match status" value="1"/>
</dbReference>
<dbReference type="Pfam" id="PF03646">
    <property type="entry name" value="FlaG"/>
    <property type="match status" value="1"/>
</dbReference>
<evidence type="ECO:0000313" key="2">
    <source>
        <dbReference type="Proteomes" id="UP000263273"/>
    </source>
</evidence>
<dbReference type="InterPro" id="IPR035924">
    <property type="entry name" value="FlaG-like_sf"/>
</dbReference>
<dbReference type="InterPro" id="IPR005186">
    <property type="entry name" value="FlaG"/>
</dbReference>
<dbReference type="SUPFAM" id="SSF160214">
    <property type="entry name" value="FlaG-like"/>
    <property type="match status" value="1"/>
</dbReference>